<feature type="compositionally biased region" description="Basic and acidic residues" evidence="2">
    <location>
        <begin position="272"/>
        <end position="285"/>
    </location>
</feature>
<feature type="compositionally biased region" description="Acidic residues" evidence="2">
    <location>
        <begin position="327"/>
        <end position="337"/>
    </location>
</feature>
<dbReference type="InterPro" id="IPR019734">
    <property type="entry name" value="TPR_rpt"/>
</dbReference>
<proteinExistence type="predicted"/>
<dbReference type="InterPro" id="IPR024983">
    <property type="entry name" value="CHAT_dom"/>
</dbReference>
<dbReference type="EMBL" id="JAVHJL010000010">
    <property type="protein sequence ID" value="KAK6496871.1"/>
    <property type="molecule type" value="Genomic_DNA"/>
</dbReference>
<dbReference type="PROSITE" id="PS50005">
    <property type="entry name" value="TPR"/>
    <property type="match status" value="1"/>
</dbReference>
<feature type="domain" description="CHAT" evidence="3">
    <location>
        <begin position="803"/>
        <end position="1007"/>
    </location>
</feature>
<protein>
    <recommendedName>
        <fullName evidence="3">CHAT domain-containing protein</fullName>
    </recommendedName>
</protein>
<name>A0AAV9VWA7_9PEZI</name>
<feature type="compositionally biased region" description="Basic and acidic residues" evidence="2">
    <location>
        <begin position="692"/>
        <end position="724"/>
    </location>
</feature>
<keyword evidence="5" id="KW-1185">Reference proteome</keyword>
<comment type="caution">
    <text evidence="4">The sequence shown here is derived from an EMBL/GenBank/DDBJ whole genome shotgun (WGS) entry which is preliminary data.</text>
</comment>
<evidence type="ECO:0000259" key="3">
    <source>
        <dbReference type="Pfam" id="PF12770"/>
    </source>
</evidence>
<feature type="compositionally biased region" description="Basic and acidic residues" evidence="2">
    <location>
        <begin position="338"/>
        <end position="350"/>
    </location>
</feature>
<reference evidence="4 5" key="1">
    <citation type="submission" date="2023-08" db="EMBL/GenBank/DDBJ databases">
        <authorList>
            <person name="Palmer J.M."/>
        </authorList>
    </citation>
    <scope>NUCLEOTIDE SEQUENCE [LARGE SCALE GENOMIC DNA]</scope>
    <source>
        <strain evidence="4 5">TWF481</strain>
    </source>
</reference>
<feature type="region of interest" description="Disordered" evidence="2">
    <location>
        <begin position="651"/>
        <end position="744"/>
    </location>
</feature>
<dbReference type="AlphaFoldDB" id="A0AAV9VWA7"/>
<evidence type="ECO:0000256" key="2">
    <source>
        <dbReference type="SAM" id="MobiDB-lite"/>
    </source>
</evidence>
<evidence type="ECO:0000313" key="5">
    <source>
        <dbReference type="Proteomes" id="UP001370758"/>
    </source>
</evidence>
<dbReference type="Proteomes" id="UP001370758">
    <property type="component" value="Unassembled WGS sequence"/>
</dbReference>
<feature type="compositionally biased region" description="Basic and acidic residues" evidence="2">
    <location>
        <begin position="294"/>
        <end position="321"/>
    </location>
</feature>
<feature type="compositionally biased region" description="Acidic residues" evidence="2">
    <location>
        <begin position="658"/>
        <end position="667"/>
    </location>
</feature>
<evidence type="ECO:0000313" key="4">
    <source>
        <dbReference type="EMBL" id="KAK6496871.1"/>
    </source>
</evidence>
<accession>A0AAV9VWA7</accession>
<dbReference type="Pfam" id="PF12770">
    <property type="entry name" value="CHAT"/>
    <property type="match status" value="1"/>
</dbReference>
<sequence>MKIARTFIPLPVLDVWQGVTQTEKQDIQLYMDWMLFFVAVYVDVVDTITHGGKSVNTALVELLDEDQFWAIMDGLEHYCFETYELNKLALAYFYIGKLMEVQKKWDDAIIYYEESVDLLKEAHLYGFLGNRRNHLVPEFMRGLKPKDVLERVARCQIKLHRKNEAMRKHIERKRKAYKKELSKFWKNWRMLKAQRDKRRAKRVEKVRKMFGIRRKEKKIKQEKKKKLDPEYEKKVRFAMRFKNKKDVKPEQQNERERIIQYLLDNGFDPSDDDKKQPETSVKEIEYSSSDESENNDKENQDPNARGPRERLQRSGDDENKSAKVTFEEEEEDEEDEAEKQKRAEIREGKKPMTGGRAENPEDTDTNTLKPKISLNSLKFLKKPSAPKVKKPTAPPGPPEGYADRDPKLSDDIWNTVQELKAYEYRRTLGASSLWDDHENLLNELNKIIAYSDPPISYTQICWVRELEELIKPGGGHGQWDYTWEFTNFRLYENQRIMAAVRRLLRSDPRLTIPMSIITASPPSVQDIYEIRRYQGPGQSMVFVDYVAVGNDVYLVYNVEKFRQVKYFPQPICYSQHFHLNIKKDALENWREEVLFRGLHGKDLWDTLDVGAELVEPLLGVLRRGDLLIIGNSPLTGRIPFHAIPIGKDKSGQLRESEVPDYADCDSDGEGRYRHDEYDEEYDEETRYEEDDGQVHHKEGEGQARYEEDGKQVRYEENEEQFHDEESGEQFCDAEEGSEGSDDLPFPELTCQSDAEIDDWVTLGQYVDVVYSHGILVTKQAIQRMDRFKNRPKIPTGMNRGCFCSVPTEDASLGSQKATRTMLQKLTSRFCGDRMSLYAEPTGITATELRQQAMRTVDFLHYQGEISINPENDRSENTTLRMTEDMTLSAKDIYHHLQFQMGCSPLVSCIGEQPEQLDPGARITDIPDGISPAFLQAGASSVVTTLWPVPSHIADRFTEVFYSNFLKRGRLDGDQAWNVAQEVRVAASVVQRETGEGNGHWASFILNGAWMRGFRPGGRIKVETGKNVKSDFVDYMQSDVRAVPPPEFGLNFNI</sequence>
<feature type="compositionally biased region" description="Acidic residues" evidence="2">
    <location>
        <begin position="677"/>
        <end position="691"/>
    </location>
</feature>
<feature type="compositionally biased region" description="Acidic residues" evidence="2">
    <location>
        <begin position="725"/>
        <end position="741"/>
    </location>
</feature>
<feature type="repeat" description="TPR" evidence="1">
    <location>
        <begin position="89"/>
        <end position="122"/>
    </location>
</feature>
<organism evidence="4 5">
    <name type="scientific">Arthrobotrys musiformis</name>
    <dbReference type="NCBI Taxonomy" id="47236"/>
    <lineage>
        <taxon>Eukaryota</taxon>
        <taxon>Fungi</taxon>
        <taxon>Dikarya</taxon>
        <taxon>Ascomycota</taxon>
        <taxon>Pezizomycotina</taxon>
        <taxon>Orbiliomycetes</taxon>
        <taxon>Orbiliales</taxon>
        <taxon>Orbiliaceae</taxon>
        <taxon>Arthrobotrys</taxon>
    </lineage>
</organism>
<gene>
    <name evidence="4" type="ORF">TWF481_001853</name>
</gene>
<evidence type="ECO:0000256" key="1">
    <source>
        <dbReference type="PROSITE-ProRule" id="PRU00339"/>
    </source>
</evidence>
<feature type="compositionally biased region" description="Polar residues" evidence="2">
    <location>
        <begin position="365"/>
        <end position="376"/>
    </location>
</feature>
<feature type="region of interest" description="Disordered" evidence="2">
    <location>
        <begin position="263"/>
        <end position="408"/>
    </location>
</feature>
<keyword evidence="1" id="KW-0802">TPR repeat</keyword>